<proteinExistence type="predicted"/>
<accession>A0A6J7WP23</accession>
<sequence length="45" mass="5322">MNDKLKLESLIRVIEDFDKILSKLDCETDYIEGQKFIIELLKAHI</sequence>
<gene>
    <name evidence="1" type="ORF">UFOVP207_34</name>
</gene>
<evidence type="ECO:0000313" key="1">
    <source>
        <dbReference type="EMBL" id="CAB5217844.1"/>
    </source>
</evidence>
<protein>
    <submittedName>
        <fullName evidence="1">Uncharacterized protein</fullName>
    </submittedName>
</protein>
<dbReference type="EMBL" id="LR798256">
    <property type="protein sequence ID" value="CAB5217844.1"/>
    <property type="molecule type" value="Genomic_DNA"/>
</dbReference>
<name>A0A6J7WP23_9CAUD</name>
<reference evidence="1" key="1">
    <citation type="submission" date="2020-05" db="EMBL/GenBank/DDBJ databases">
        <authorList>
            <person name="Chiriac C."/>
            <person name="Salcher M."/>
            <person name="Ghai R."/>
            <person name="Kavagutti S V."/>
        </authorList>
    </citation>
    <scope>NUCLEOTIDE SEQUENCE</scope>
</reference>
<organism evidence="1">
    <name type="scientific">uncultured Caudovirales phage</name>
    <dbReference type="NCBI Taxonomy" id="2100421"/>
    <lineage>
        <taxon>Viruses</taxon>
        <taxon>Duplodnaviria</taxon>
        <taxon>Heunggongvirae</taxon>
        <taxon>Uroviricota</taxon>
        <taxon>Caudoviricetes</taxon>
        <taxon>Peduoviridae</taxon>
        <taxon>Maltschvirus</taxon>
        <taxon>Maltschvirus maltsch</taxon>
    </lineage>
</organism>